<evidence type="ECO:0000256" key="10">
    <source>
        <dbReference type="ARBA" id="ARBA00025756"/>
    </source>
</evidence>
<evidence type="ECO:0000256" key="4">
    <source>
        <dbReference type="ARBA" id="ARBA00022729"/>
    </source>
</evidence>
<dbReference type="PROSITE" id="PS51257">
    <property type="entry name" value="PROKAR_LIPOPROTEIN"/>
    <property type="match status" value="1"/>
</dbReference>
<evidence type="ECO:0000256" key="8">
    <source>
        <dbReference type="ARBA" id="ARBA00023288"/>
    </source>
</evidence>
<feature type="transmembrane region" description="Helical" evidence="12">
    <location>
        <begin position="61"/>
        <end position="80"/>
    </location>
</feature>
<comment type="similarity">
    <text evidence="10">Belongs to the classical AGP family.</text>
</comment>
<evidence type="ECO:0000256" key="5">
    <source>
        <dbReference type="ARBA" id="ARBA00022974"/>
    </source>
</evidence>
<feature type="region of interest" description="Disordered" evidence="11">
    <location>
        <begin position="21"/>
        <end position="58"/>
    </location>
</feature>
<evidence type="ECO:0000256" key="2">
    <source>
        <dbReference type="ARBA" id="ARBA00022475"/>
    </source>
</evidence>
<dbReference type="EMBL" id="JABFAF010000002">
    <property type="protein sequence ID" value="MBA0849035.1"/>
    <property type="molecule type" value="Genomic_DNA"/>
</dbReference>
<organism evidence="14 15">
    <name type="scientific">Gossypium schwendimanii</name>
    <name type="common">Cotton</name>
    <dbReference type="NCBI Taxonomy" id="34291"/>
    <lineage>
        <taxon>Eukaryota</taxon>
        <taxon>Viridiplantae</taxon>
        <taxon>Streptophyta</taxon>
        <taxon>Embryophyta</taxon>
        <taxon>Tracheophyta</taxon>
        <taxon>Spermatophyta</taxon>
        <taxon>Magnoliopsida</taxon>
        <taxon>eudicotyledons</taxon>
        <taxon>Gunneridae</taxon>
        <taxon>Pentapetalae</taxon>
        <taxon>rosids</taxon>
        <taxon>malvids</taxon>
        <taxon>Malvales</taxon>
        <taxon>Malvaceae</taxon>
        <taxon>Malvoideae</taxon>
        <taxon>Gossypium</taxon>
    </lineage>
</organism>
<evidence type="ECO:0000256" key="11">
    <source>
        <dbReference type="SAM" id="MobiDB-lite"/>
    </source>
</evidence>
<keyword evidence="3" id="KW-0336">GPI-anchor</keyword>
<evidence type="ECO:0000256" key="7">
    <source>
        <dbReference type="ARBA" id="ARBA00023180"/>
    </source>
</evidence>
<name>A0A7J9KR91_GOSSC</name>
<comment type="subcellular location">
    <subcellularLocation>
        <location evidence="1">Cell membrane</location>
        <topology evidence="1">Lipid-anchor</topology>
        <topology evidence="1">GPI-anchor</topology>
    </subcellularLocation>
</comment>
<feature type="signal peptide" evidence="13">
    <location>
        <begin position="1"/>
        <end position="20"/>
    </location>
</feature>
<evidence type="ECO:0000256" key="6">
    <source>
        <dbReference type="ARBA" id="ARBA00023136"/>
    </source>
</evidence>
<feature type="compositionally biased region" description="Low complexity" evidence="11">
    <location>
        <begin position="44"/>
        <end position="58"/>
    </location>
</feature>
<dbReference type="PANTHER" id="PTHR36321:SF2">
    <property type="entry name" value="CLASSICAL ARABINOGALACTAN PROTEIN 1"/>
    <property type="match status" value="1"/>
</dbReference>
<dbReference type="PANTHER" id="PTHR36321">
    <property type="entry name" value="CLASSICAL ARABINOGALACTAN PROTEIN 9"/>
    <property type="match status" value="1"/>
</dbReference>
<dbReference type="GO" id="GO:0098552">
    <property type="term" value="C:side of membrane"/>
    <property type="evidence" value="ECO:0007669"/>
    <property type="project" value="UniProtKB-KW"/>
</dbReference>
<evidence type="ECO:0000256" key="13">
    <source>
        <dbReference type="SAM" id="SignalP"/>
    </source>
</evidence>
<evidence type="ECO:0000256" key="3">
    <source>
        <dbReference type="ARBA" id="ARBA00022622"/>
    </source>
</evidence>
<keyword evidence="4 13" id="KW-0732">Signal</keyword>
<dbReference type="InterPro" id="IPR044959">
    <property type="entry name" value="AGP"/>
</dbReference>
<sequence length="81" mass="7970">MAKIFACFVLLALIVSCALGQAPSSAPTKSPPSFNPTPAPKTNSISDTPGSSPTSPTSAAALNRVTVAGSAVAVVFAALLI</sequence>
<dbReference type="GO" id="GO:0005886">
    <property type="term" value="C:plasma membrane"/>
    <property type="evidence" value="ECO:0007669"/>
    <property type="project" value="UniProtKB-SubCell"/>
</dbReference>
<keyword evidence="12" id="KW-0812">Transmembrane</keyword>
<evidence type="ECO:0000313" key="15">
    <source>
        <dbReference type="Proteomes" id="UP000593576"/>
    </source>
</evidence>
<keyword evidence="7" id="KW-0325">Glycoprotein</keyword>
<keyword evidence="15" id="KW-1185">Reference proteome</keyword>
<comment type="caution">
    <text evidence="14">The sequence shown here is derived from an EMBL/GenBank/DDBJ whole genome shotgun (WGS) entry which is preliminary data.</text>
</comment>
<keyword evidence="8" id="KW-0449">Lipoprotein</keyword>
<evidence type="ECO:0000256" key="9">
    <source>
        <dbReference type="ARBA" id="ARBA00025294"/>
    </source>
</evidence>
<dbReference type="Proteomes" id="UP000593576">
    <property type="component" value="Unassembled WGS sequence"/>
</dbReference>
<keyword evidence="5" id="KW-0654">Proteoglycan</keyword>
<proteinExistence type="inferred from homology"/>
<evidence type="ECO:0000313" key="14">
    <source>
        <dbReference type="EMBL" id="MBA0849035.1"/>
    </source>
</evidence>
<feature type="compositionally biased region" description="Pro residues" evidence="11">
    <location>
        <begin position="29"/>
        <end position="39"/>
    </location>
</feature>
<evidence type="ECO:0000256" key="12">
    <source>
        <dbReference type="SAM" id="Phobius"/>
    </source>
</evidence>
<reference evidence="14 15" key="1">
    <citation type="journal article" date="2019" name="Genome Biol. Evol.">
        <title>Insights into the evolution of the New World diploid cottons (Gossypium, subgenus Houzingenia) based on genome sequencing.</title>
        <authorList>
            <person name="Grover C.E."/>
            <person name="Arick M.A. 2nd"/>
            <person name="Thrash A."/>
            <person name="Conover J.L."/>
            <person name="Sanders W.S."/>
            <person name="Peterson D.G."/>
            <person name="Frelichowski J.E."/>
            <person name="Scheffler J.A."/>
            <person name="Scheffler B.E."/>
            <person name="Wendel J.F."/>
        </authorList>
    </citation>
    <scope>NUCLEOTIDE SEQUENCE [LARGE SCALE GENOMIC DNA]</scope>
    <source>
        <strain evidence="14">1</strain>
        <tissue evidence="14">Leaf</tissue>
    </source>
</reference>
<gene>
    <name evidence="14" type="ORF">Goshw_010308</name>
</gene>
<keyword evidence="6 12" id="KW-0472">Membrane</keyword>
<feature type="chain" id="PRO_5029524155" evidence="13">
    <location>
        <begin position="21"/>
        <end position="81"/>
    </location>
</feature>
<evidence type="ECO:0000256" key="1">
    <source>
        <dbReference type="ARBA" id="ARBA00004609"/>
    </source>
</evidence>
<keyword evidence="12" id="KW-1133">Transmembrane helix</keyword>
<protein>
    <submittedName>
        <fullName evidence="14">Uncharacterized protein</fullName>
    </submittedName>
</protein>
<comment type="function">
    <text evidence="9">Proteoglycan that seems to be implicated in diverse developmental roles such as differentiation, cell-cell recognition, embryogenesis and programmed cell death.</text>
</comment>
<keyword evidence="2" id="KW-1003">Cell membrane</keyword>
<dbReference type="AlphaFoldDB" id="A0A7J9KR91"/>
<accession>A0A7J9KR91</accession>